<evidence type="ECO:0000256" key="4">
    <source>
        <dbReference type="ARBA" id="ARBA00022884"/>
    </source>
</evidence>
<dbReference type="SMART" id="SM00490">
    <property type="entry name" value="HELICc"/>
    <property type="match status" value="1"/>
</dbReference>
<dbReference type="GO" id="GO:0016787">
    <property type="term" value="F:hydrolase activity"/>
    <property type="evidence" value="ECO:0007669"/>
    <property type="project" value="UniProtKB-KW"/>
</dbReference>
<dbReference type="GO" id="GO:0003724">
    <property type="term" value="F:RNA helicase activity"/>
    <property type="evidence" value="ECO:0007669"/>
    <property type="project" value="UniProtKB-EC"/>
</dbReference>
<keyword evidence="1 5" id="KW-0547">Nucleotide-binding</keyword>
<dbReference type="Proteomes" id="UP000007431">
    <property type="component" value="Unassembled WGS sequence"/>
</dbReference>
<evidence type="ECO:0000313" key="10">
    <source>
        <dbReference type="Proteomes" id="UP000007431"/>
    </source>
</evidence>
<dbReference type="GO" id="GO:0003723">
    <property type="term" value="F:RNA binding"/>
    <property type="evidence" value="ECO:0007669"/>
    <property type="project" value="UniProtKB-UniRule"/>
</dbReference>
<dbReference type="PANTHER" id="PTHR24031">
    <property type="entry name" value="RNA HELICASE"/>
    <property type="match status" value="1"/>
</dbReference>
<dbReference type="InterPro" id="IPR014001">
    <property type="entry name" value="Helicase_ATP-bd"/>
</dbReference>
<evidence type="ECO:0000256" key="5">
    <source>
        <dbReference type="RuleBase" id="RU365068"/>
    </source>
</evidence>
<keyword evidence="4 5" id="KW-0694">RNA-binding</keyword>
<dbReference type="KEGG" id="scm:SCHCO_02591419"/>
<evidence type="ECO:0000313" key="9">
    <source>
        <dbReference type="EMBL" id="EFI91990.1"/>
    </source>
</evidence>
<name>D8QJH6_SCHCM</name>
<keyword evidence="2 5" id="KW-0378">Hydrolase</keyword>
<evidence type="ECO:0000259" key="7">
    <source>
        <dbReference type="PROSITE" id="PS51192"/>
    </source>
</evidence>
<evidence type="ECO:0000256" key="6">
    <source>
        <dbReference type="SAM" id="MobiDB-lite"/>
    </source>
</evidence>
<dbReference type="GeneID" id="9593336"/>
<comment type="catalytic activity">
    <reaction evidence="5">
        <text>ATP + H2O = ADP + phosphate + H(+)</text>
        <dbReference type="Rhea" id="RHEA:13065"/>
        <dbReference type="ChEBI" id="CHEBI:15377"/>
        <dbReference type="ChEBI" id="CHEBI:15378"/>
        <dbReference type="ChEBI" id="CHEBI:30616"/>
        <dbReference type="ChEBI" id="CHEBI:43474"/>
        <dbReference type="ChEBI" id="CHEBI:456216"/>
        <dbReference type="EC" id="3.6.4.13"/>
    </reaction>
</comment>
<reference evidence="9 10" key="1">
    <citation type="journal article" date="2010" name="Nat. Biotechnol.">
        <title>Genome sequence of the model mushroom Schizophyllum commune.</title>
        <authorList>
            <person name="Ohm R.A."/>
            <person name="de Jong J.F."/>
            <person name="Lugones L.G."/>
            <person name="Aerts A."/>
            <person name="Kothe E."/>
            <person name="Stajich J.E."/>
            <person name="de Vries R.P."/>
            <person name="Record E."/>
            <person name="Levasseur A."/>
            <person name="Baker S.E."/>
            <person name="Bartholomew K.A."/>
            <person name="Coutinho P.M."/>
            <person name="Erdmann S."/>
            <person name="Fowler T.J."/>
            <person name="Gathman A.C."/>
            <person name="Lombard V."/>
            <person name="Henrissat B."/>
            <person name="Knabe N."/>
            <person name="Kuees U."/>
            <person name="Lilly W.W."/>
            <person name="Lindquist E."/>
            <person name="Lucas S."/>
            <person name="Magnuson J.K."/>
            <person name="Piumi F."/>
            <person name="Raudaskoski M."/>
            <person name="Salamov A."/>
            <person name="Schmutz J."/>
            <person name="Schwarze F.W.M.R."/>
            <person name="vanKuyk P.A."/>
            <person name="Horton J.S."/>
            <person name="Grigoriev I.V."/>
            <person name="Woesten H.A.B."/>
        </authorList>
    </citation>
    <scope>NUCLEOTIDE SEQUENCE [LARGE SCALE GENOMIC DNA]</scope>
    <source>
        <strain evidence="10">H4-8 / FGSC 9210</strain>
    </source>
</reference>
<keyword evidence="10" id="KW-1185">Reference proteome</keyword>
<evidence type="ECO:0000256" key="1">
    <source>
        <dbReference type="ARBA" id="ARBA00022741"/>
    </source>
</evidence>
<dbReference type="Gene3D" id="3.40.50.300">
    <property type="entry name" value="P-loop containing nucleotide triphosphate hydrolases"/>
    <property type="match status" value="2"/>
</dbReference>
<protein>
    <recommendedName>
        <fullName evidence="5">ATP-dependent RNA helicase</fullName>
        <ecNumber evidence="5">3.6.4.13</ecNumber>
    </recommendedName>
</protein>
<dbReference type="OrthoDB" id="2995840at2759"/>
<dbReference type="Pfam" id="PF00271">
    <property type="entry name" value="Helicase_C"/>
    <property type="match status" value="1"/>
</dbReference>
<sequence>MSQEVPLDVNSHEWLQKTLCSASGNSSLRDFQDHLGYEIAVRNQDVFLSVATGRGKSLVLFSGLIASKARGEEAAGILIVPTKALAEQHAETARKYGIRSIVINEDTVRPRNGPDPLQEFEQGDDVRVAVVSPQMAVYGLRKLLLKPKFLAKVRWLLTDEAHLVMSDTVFRSHYELLCNLRAVLRRETVWAAVSGSVPTALRSSITRKLGFLPGYYVDASYSQDLPHVKYITRFLSHSTTQGTFHDLSWLIPPTAKSLADIPQAIVFVDTITQDGLQLERYLDSLLDRCLPHDEARKVAVRQYNSILTQAERTQWVEDFNNGTIRIGIVTESFTYGLDLDLSTAISLGLVKDKSVLKQRRGRVGRRGPGKFILYSPRWVSTADDASPLTTAKAKEDFERRRQMDPDILAYCNPTTARCSRAVDLEIYGDTWPPDKPWSECLCETHQPGDNAAHNALVQQWLDLLQNDEPQRATVRSDGTYKPIKSSLLKQKLVELITSWRLTTWYKISPESQLPAPFFLPTSIIQKLVDKAHVCGADYDAFATIASDWRYLPQYGRLLFDFLHHAMEQIDELWSEVVNSAAFQEVEEIDSESDSSSSGHSGSSQPLSIPRTDSSVSSSDSSLVSTASTTSPPPSPLTTPLDPRPDARLPLAPIQPPGHLPMRLSDRSTSSQENDVPRTFLPSRTSSKRRSPSRSPSTAQKKRRIQKK</sequence>
<dbReference type="InterPro" id="IPR001650">
    <property type="entry name" value="Helicase_C-like"/>
</dbReference>
<organism evidence="10">
    <name type="scientific">Schizophyllum commune (strain H4-8 / FGSC 9210)</name>
    <name type="common">Split gill fungus</name>
    <dbReference type="NCBI Taxonomy" id="578458"/>
    <lineage>
        <taxon>Eukaryota</taxon>
        <taxon>Fungi</taxon>
        <taxon>Dikarya</taxon>
        <taxon>Basidiomycota</taxon>
        <taxon>Agaricomycotina</taxon>
        <taxon>Agaricomycetes</taxon>
        <taxon>Agaricomycetidae</taxon>
        <taxon>Agaricales</taxon>
        <taxon>Schizophyllaceae</taxon>
        <taxon>Schizophyllum</taxon>
    </lineage>
</organism>
<feature type="compositionally biased region" description="Low complexity" evidence="6">
    <location>
        <begin position="593"/>
        <end position="629"/>
    </location>
</feature>
<feature type="non-terminal residue" evidence="9">
    <location>
        <position position="707"/>
    </location>
</feature>
<dbReference type="SUPFAM" id="SSF52540">
    <property type="entry name" value="P-loop containing nucleoside triphosphate hydrolases"/>
    <property type="match status" value="1"/>
</dbReference>
<dbReference type="OMA" id="WRASAWA"/>
<dbReference type="eggNOG" id="ENOG502STQQ">
    <property type="taxonomic scope" value="Eukaryota"/>
</dbReference>
<dbReference type="GO" id="GO:0005524">
    <property type="term" value="F:ATP binding"/>
    <property type="evidence" value="ECO:0007669"/>
    <property type="project" value="UniProtKB-UniRule"/>
</dbReference>
<dbReference type="VEuPathDB" id="FungiDB:SCHCODRAFT_02591419"/>
<dbReference type="PROSITE" id="PS51192">
    <property type="entry name" value="HELICASE_ATP_BIND_1"/>
    <property type="match status" value="1"/>
</dbReference>
<keyword evidence="3 5" id="KW-0067">ATP-binding</keyword>
<dbReference type="InParanoid" id="D8QJH6"/>
<feature type="domain" description="Helicase C-terminal" evidence="8">
    <location>
        <begin position="246"/>
        <end position="414"/>
    </location>
</feature>
<evidence type="ECO:0000259" key="8">
    <source>
        <dbReference type="PROSITE" id="PS51194"/>
    </source>
</evidence>
<evidence type="ECO:0000256" key="3">
    <source>
        <dbReference type="ARBA" id="ARBA00022840"/>
    </source>
</evidence>
<dbReference type="STRING" id="578458.D8QJH6"/>
<dbReference type="HOGENOM" id="CLU_020373_0_0_1"/>
<comment type="function">
    <text evidence="5">RNA helicase.</text>
</comment>
<dbReference type="EC" id="3.6.4.13" evidence="5"/>
<dbReference type="RefSeq" id="XP_003026893.1">
    <property type="nucleotide sequence ID" value="XM_003026847.1"/>
</dbReference>
<dbReference type="Pfam" id="PF00270">
    <property type="entry name" value="DEAD"/>
    <property type="match status" value="1"/>
</dbReference>
<evidence type="ECO:0000256" key="2">
    <source>
        <dbReference type="ARBA" id="ARBA00022801"/>
    </source>
</evidence>
<feature type="domain" description="Helicase ATP-binding" evidence="7">
    <location>
        <begin position="37"/>
        <end position="215"/>
    </location>
</feature>
<dbReference type="InterPro" id="IPR027417">
    <property type="entry name" value="P-loop_NTPase"/>
</dbReference>
<dbReference type="InterPro" id="IPR011545">
    <property type="entry name" value="DEAD/DEAH_box_helicase_dom"/>
</dbReference>
<keyword evidence="5" id="KW-0347">Helicase</keyword>
<comment type="similarity">
    <text evidence="5">Belongs to the DEAD box helicase family.</text>
</comment>
<gene>
    <name evidence="9" type="ORF">SCHCODRAFT_114002</name>
</gene>
<dbReference type="EMBL" id="GL377314">
    <property type="protein sequence ID" value="EFI91990.1"/>
    <property type="molecule type" value="Genomic_DNA"/>
</dbReference>
<proteinExistence type="inferred from homology"/>
<feature type="region of interest" description="Disordered" evidence="6">
    <location>
        <begin position="585"/>
        <end position="707"/>
    </location>
</feature>
<dbReference type="PROSITE" id="PS51194">
    <property type="entry name" value="HELICASE_CTER"/>
    <property type="match status" value="1"/>
</dbReference>
<accession>D8QJH6</accession>
<dbReference type="AlphaFoldDB" id="D8QJH6"/>
<dbReference type="SMART" id="SM00487">
    <property type="entry name" value="DEXDc"/>
    <property type="match status" value="1"/>
</dbReference>
<comment type="domain">
    <text evidence="5">The Q motif is unique to and characteristic of the DEAD box family of RNA helicases and controls ATP binding and hydrolysis.</text>
</comment>